<dbReference type="Proteomes" id="UP000320042">
    <property type="component" value="Unassembled WGS sequence"/>
</dbReference>
<reference evidence="1 2" key="1">
    <citation type="submission" date="2019-07" db="EMBL/GenBank/DDBJ databases">
        <authorList>
            <person name="Kim J."/>
        </authorList>
    </citation>
    <scope>NUCLEOTIDE SEQUENCE [LARGE SCALE GENOMIC DNA]</scope>
    <source>
        <strain evidence="2">dk17</strain>
    </source>
</reference>
<name>A0A563U513_9SPHI</name>
<accession>A0A563U513</accession>
<proteinExistence type="predicted"/>
<evidence type="ECO:0000313" key="2">
    <source>
        <dbReference type="Proteomes" id="UP000320042"/>
    </source>
</evidence>
<protein>
    <recommendedName>
        <fullName evidence="3">RNA polymerase sigma-70 region 4 domain-containing protein</fullName>
    </recommendedName>
</protein>
<organism evidence="1 2">
    <name type="scientific">Mucilaginibacter pallidiroseus</name>
    <dbReference type="NCBI Taxonomy" id="2599295"/>
    <lineage>
        <taxon>Bacteria</taxon>
        <taxon>Pseudomonadati</taxon>
        <taxon>Bacteroidota</taxon>
        <taxon>Sphingobacteriia</taxon>
        <taxon>Sphingobacteriales</taxon>
        <taxon>Sphingobacteriaceae</taxon>
        <taxon>Mucilaginibacter</taxon>
    </lineage>
</organism>
<dbReference type="EMBL" id="VOEJ01000007">
    <property type="protein sequence ID" value="TWR26450.1"/>
    <property type="molecule type" value="Genomic_DNA"/>
</dbReference>
<dbReference type="OrthoDB" id="796306at2"/>
<gene>
    <name evidence="1" type="ORF">FPZ43_14915</name>
</gene>
<keyword evidence="2" id="KW-1185">Reference proteome</keyword>
<dbReference type="RefSeq" id="WP_146382730.1">
    <property type="nucleotide sequence ID" value="NZ_VOEJ01000007.1"/>
</dbReference>
<dbReference type="AlphaFoldDB" id="A0A563U513"/>
<sequence length="165" mass="18779">MEQQLIPADNAFQTGALTKHTLYTKYSGMLLGYIAEVVNNNKLAEQYLVDLFTELNEPQIKQLTQPGVNTFIGLQQMARKKLAAFVATLADCKPDERPKTEPIKNSYIERMNAEQQFVFCGIHYHSKTIGTLAIELDKTEDRIKQILKESFTIIRSTRDTATVHK</sequence>
<evidence type="ECO:0008006" key="3">
    <source>
        <dbReference type="Google" id="ProtNLM"/>
    </source>
</evidence>
<evidence type="ECO:0000313" key="1">
    <source>
        <dbReference type="EMBL" id="TWR26450.1"/>
    </source>
</evidence>
<comment type="caution">
    <text evidence="1">The sequence shown here is derived from an EMBL/GenBank/DDBJ whole genome shotgun (WGS) entry which is preliminary data.</text>
</comment>